<name>A0ABZ0RLI9_9BACT</name>
<dbReference type="RefSeq" id="WP_319833931.1">
    <property type="nucleotide sequence ID" value="NZ_CP138858.1"/>
</dbReference>
<accession>A0ABZ0RLI9</accession>
<reference evidence="1 2" key="1">
    <citation type="submission" date="2023-11" db="EMBL/GenBank/DDBJ databases">
        <title>Coraliomargarita sp. nov., isolated from marine algae.</title>
        <authorList>
            <person name="Lee J.K."/>
            <person name="Baek J.H."/>
            <person name="Kim J.M."/>
            <person name="Choi D.G."/>
            <person name="Jeon C.O."/>
        </authorList>
    </citation>
    <scope>NUCLEOTIDE SEQUENCE [LARGE SCALE GENOMIC DNA]</scope>
    <source>
        <strain evidence="1 2">J2-16</strain>
    </source>
</reference>
<evidence type="ECO:0000313" key="2">
    <source>
        <dbReference type="Proteomes" id="UP001324993"/>
    </source>
</evidence>
<keyword evidence="2" id="KW-1185">Reference proteome</keyword>
<dbReference type="Proteomes" id="UP001324993">
    <property type="component" value="Chromosome"/>
</dbReference>
<organism evidence="1 2">
    <name type="scientific">Coraliomargarita algicola</name>
    <dbReference type="NCBI Taxonomy" id="3092156"/>
    <lineage>
        <taxon>Bacteria</taxon>
        <taxon>Pseudomonadati</taxon>
        <taxon>Verrucomicrobiota</taxon>
        <taxon>Opitutia</taxon>
        <taxon>Puniceicoccales</taxon>
        <taxon>Coraliomargaritaceae</taxon>
        <taxon>Coraliomargarita</taxon>
    </lineage>
</organism>
<protein>
    <submittedName>
        <fullName evidence="1">Uncharacterized protein</fullName>
    </submittedName>
</protein>
<sequence>MATLIRVESKATQLVSERNRAQQNALLGLHMALGKLQASLGADQRVTARADLDSVPEASRMLTGVWSTDPADFGDVDPRVNPAAIKSGAAVQWLVSEAGADASDFPSNFSLSSSDAVVLYSGHSASDSDGAVVLNSRPIDANNYGLGHYAWYVADEGMKASVRSQRSTGTTYHNLQVLNPTGAGLEVLAAPDVGSPLLDSLTESQIEAAKVIRAQLASDDSLSVLLSSSYGHADNGAFARRYFHDLTLSSLGVMSDVRAGGLKRDLTAAFSDDAEFQKLLDEWGVGPYDDQMFPPFTHSSQQASLLHGDPGGPLWAQMRSFFQDATTSGELSSSKNVSPHTSYVSGVRPVVAQWQMHYHLYLKDDLTPRYCVMPVVVLWNPTDVTLAAGRYVVSGYDRFADPATEAFEDFRYDRSPGVWVDYDSDPDPNVSTVENIAFFTEGQIKSGTISGAGAPNTTVGFDHPMRPLSFLLEGADGEGISLEPGQAIVFSPVAVDALVFPNSWSDPVRNVMRPGFRYGAYFYQDFPIAINNTDPVGGSGDPVDPSRILGVGLLQTVSGAAQFVLGQGETLEAALAAPLWAGGGSKLAHGHYKVRDQSPGYADESHFGSASGVGFWGNPGAGSVALSVHDVRNLANLTRAGDAPFAPGGDGTMRGFPTHGHGLYLKSLENYASTAYAAKRRVVTDFSPLAQRVSLPRYMDTNGDWNAYLISEGAYLELQEPPDATINGNTLSDPLYSSDLYDEGVPEFPVGFSNGFSTSSGRWVLQSVSKPRDAFVGLGVFRDAFLSQPIDYDRDGRDDLAADLIERSLNFAEGTSPTHVIGSSYAPPAMGLDQLATSINASGDTLAYYDMSYLLNDVLWDAFFMSNYTSDGSSLLSQDRLQLDSELDAFAYESSATNLLVEGVFNVNSTSVAAWQAFLASGLSESVIRSDGSEDSMHPQTAFLASARPLGPQRGGATNNYSEQEGVFDGFLGLSEAELEALAVAMVDQVKKRGPFVSMSHFVNRVPDHIDYRSAKEDASLEIETSSVLKTERATGALQAAVDLSGIQGDFDAAGSRGFDDYSVTLADYDGSHSSVEIPGKESLLGHAAAGNAGYLTQGLILAKLGHRMAVRSDTFKIRSYGDSGSAVDGSIGARAYLEATVQRLPSYIRPEQNEAEERTATLTADNARFGRRFVITSLRWLSEDEI</sequence>
<dbReference type="EMBL" id="CP138858">
    <property type="protein sequence ID" value="WPJ97080.1"/>
    <property type="molecule type" value="Genomic_DNA"/>
</dbReference>
<evidence type="ECO:0000313" key="1">
    <source>
        <dbReference type="EMBL" id="WPJ97080.1"/>
    </source>
</evidence>
<gene>
    <name evidence="1" type="ORF">SH580_05090</name>
</gene>
<proteinExistence type="predicted"/>